<name>A0A8H5NGM1_9HYPO</name>
<protein>
    <recommendedName>
        <fullName evidence="4">Thiolase-like protein type 1 additional C-terminal domain-containing protein</fullName>
    </recommendedName>
</protein>
<comment type="caution">
    <text evidence="5">The sequence shown here is derived from an EMBL/GenBank/DDBJ whole genome shotgun (WGS) entry which is preliminary data.</text>
</comment>
<dbReference type="InterPro" id="IPR040771">
    <property type="entry name" value="TLP1_add_C"/>
</dbReference>
<dbReference type="InterPro" id="IPR016039">
    <property type="entry name" value="Thiolase-like"/>
</dbReference>
<dbReference type="Pfam" id="PF18313">
    <property type="entry name" value="TLP1_add_C"/>
    <property type="match status" value="1"/>
</dbReference>
<evidence type="ECO:0000256" key="2">
    <source>
        <dbReference type="ARBA" id="ARBA00022679"/>
    </source>
</evidence>
<dbReference type="Gene3D" id="2.40.50.840">
    <property type="match status" value="1"/>
</dbReference>
<dbReference type="Proteomes" id="UP000574317">
    <property type="component" value="Unassembled WGS sequence"/>
</dbReference>
<dbReference type="AlphaFoldDB" id="A0A8H5NGM1"/>
<dbReference type="PANTHER" id="PTHR18919:SF139">
    <property type="entry name" value="THIOLASE-LIKE PROTEIN TYPE 1 ADDITIONAL C-TERMINAL DOMAIN-CONTAINING PROTEIN"/>
    <property type="match status" value="1"/>
</dbReference>
<keyword evidence="6" id="KW-1185">Reference proteome</keyword>
<organism evidence="5 6">
    <name type="scientific">Fusarium napiforme</name>
    <dbReference type="NCBI Taxonomy" id="42672"/>
    <lineage>
        <taxon>Eukaryota</taxon>
        <taxon>Fungi</taxon>
        <taxon>Dikarya</taxon>
        <taxon>Ascomycota</taxon>
        <taxon>Pezizomycotina</taxon>
        <taxon>Sordariomycetes</taxon>
        <taxon>Hypocreomycetidae</taxon>
        <taxon>Hypocreales</taxon>
        <taxon>Nectriaceae</taxon>
        <taxon>Fusarium</taxon>
        <taxon>Fusarium fujikuroi species complex</taxon>
    </lineage>
</organism>
<gene>
    <name evidence="5" type="ORF">FNAPI_1430</name>
</gene>
<dbReference type="GO" id="GO:0016746">
    <property type="term" value="F:acyltransferase activity"/>
    <property type="evidence" value="ECO:0007669"/>
    <property type="project" value="UniProtKB-KW"/>
</dbReference>
<evidence type="ECO:0000259" key="4">
    <source>
        <dbReference type="Pfam" id="PF18313"/>
    </source>
</evidence>
<accession>A0A8H5NGM1</accession>
<feature type="domain" description="Thiolase-like protein type 1 additional C-terminal" evidence="4">
    <location>
        <begin position="407"/>
        <end position="478"/>
    </location>
</feature>
<keyword evidence="2" id="KW-0808">Transferase</keyword>
<reference evidence="5 6" key="1">
    <citation type="submission" date="2020-05" db="EMBL/GenBank/DDBJ databases">
        <title>Identification and distribution of gene clusters putatively required for synthesis of sphingolipid metabolism inhibitors in phylogenetically diverse species of the filamentous fungus Fusarium.</title>
        <authorList>
            <person name="Kim H.-S."/>
            <person name="Busman M."/>
            <person name="Brown D.W."/>
            <person name="Divon H."/>
            <person name="Uhlig S."/>
            <person name="Proctor R.H."/>
        </authorList>
    </citation>
    <scope>NUCLEOTIDE SEQUENCE [LARGE SCALE GENOMIC DNA]</scope>
    <source>
        <strain evidence="5 6">NRRL 25196</strain>
    </source>
</reference>
<dbReference type="PANTHER" id="PTHR18919">
    <property type="entry name" value="ACETYL-COA C-ACYLTRANSFERASE"/>
    <property type="match status" value="1"/>
</dbReference>
<evidence type="ECO:0000313" key="6">
    <source>
        <dbReference type="Proteomes" id="UP000574317"/>
    </source>
</evidence>
<comment type="similarity">
    <text evidence="1">Belongs to the thiolase-like superfamily. Thiolase family.</text>
</comment>
<sequence length="492" mass="53341">MSPSPQDPIIIGVGEIRQKNFTLENTLEPAELILSAIRDAAKDTTVDVIKHVDSISVVPPWSWTYDDLPKHLAQKLGVEPSHLELSSHGGHTPALLCDTAAARVAAGETKLAIVTGGEAMASLLACQKAGRLPPPGWTEMSPGAKLYGPSDPALLKVYPLYENAYRKHNQQTFHENHHESAVLYAEFDKIACQHPISWRAGETPRDVDAIKTITKQNHPLLMNAFNGVNLATACIITSVEYATKLGVPQDKWVYITGGAGSNDSSKFWERVNYFSSPAIEYSIDKALESAAITKNEIDCFDFYSCFPIVPKLACKHVGLDVQKPAKPITLLGGLTSFGGAGNNYSLHAIAEMTRVIRSRKHQNGLVLANGGILSWQYALCLSAQTRRITSAYVKREVLDNGDVSQGPVFTPTAQGEAVIETYTVDYDRKGPKLGHIIGRLVENGQRFIANHGDEHTLATLASGNGEPIGMKGHVNRAGDGRNLFTLSASAKL</sequence>
<evidence type="ECO:0000313" key="5">
    <source>
        <dbReference type="EMBL" id="KAF5565881.1"/>
    </source>
</evidence>
<dbReference type="EMBL" id="JAAOAO010000051">
    <property type="protein sequence ID" value="KAF5565881.1"/>
    <property type="molecule type" value="Genomic_DNA"/>
</dbReference>
<evidence type="ECO:0000256" key="3">
    <source>
        <dbReference type="ARBA" id="ARBA00023315"/>
    </source>
</evidence>
<proteinExistence type="inferred from homology"/>
<dbReference type="SUPFAM" id="SSF53901">
    <property type="entry name" value="Thiolase-like"/>
    <property type="match status" value="2"/>
</dbReference>
<keyword evidence="3" id="KW-0012">Acyltransferase</keyword>
<evidence type="ECO:0000256" key="1">
    <source>
        <dbReference type="ARBA" id="ARBA00010982"/>
    </source>
</evidence>
<dbReference type="Gene3D" id="3.40.47.10">
    <property type="match status" value="1"/>
</dbReference>